<feature type="transmembrane region" description="Helical" evidence="7">
    <location>
        <begin position="255"/>
        <end position="273"/>
    </location>
</feature>
<feature type="transmembrane region" description="Helical" evidence="7">
    <location>
        <begin position="138"/>
        <end position="157"/>
    </location>
</feature>
<feature type="transmembrane region" description="Helical" evidence="7">
    <location>
        <begin position="218"/>
        <end position="243"/>
    </location>
</feature>
<evidence type="ECO:0000256" key="6">
    <source>
        <dbReference type="ARBA" id="ARBA00023136"/>
    </source>
</evidence>
<dbReference type="InterPro" id="IPR000045">
    <property type="entry name" value="Prepilin_IV_endopep_pep"/>
</dbReference>
<dbReference type="PANTHER" id="PTHR30487:SF0">
    <property type="entry name" value="PREPILIN LEADER PEPTIDASE_N-METHYLTRANSFERASE-RELATED"/>
    <property type="match status" value="1"/>
</dbReference>
<evidence type="ECO:0000256" key="4">
    <source>
        <dbReference type="ARBA" id="ARBA00022692"/>
    </source>
</evidence>
<sequence length="274" mass="29912">MIIVVTIIFFFFGLIIGSFLNVVIARLNTERSFGGRSACMSCQNTLCWYELVPLASFFVLGGRCRTCKTRISISYPLVELATGLIFAALFLKFSALGGQFSFFTPAFIIAYAYYAAIFALLVVIAVYDLRHKIIPDSLAFALGALGFIGLFFFNNSGLSSASAGWAQAGFYPHMPSILEFLSGFLIALPFYLFWLVSSGTWMGLGDAKLAVGLGWLLGLARAFSGLVVAFWLGAIVGLSLVVFSKKYGIKSEIPFAPYLVLGALLAFLFELRLF</sequence>
<dbReference type="AlphaFoldDB" id="A0A0G0VWL1"/>
<dbReference type="InterPro" id="IPR010627">
    <property type="entry name" value="Prepilin_pept_A24_N"/>
</dbReference>
<dbReference type="EMBL" id="LCBE01000001">
    <property type="protein sequence ID" value="KKS05205.1"/>
    <property type="molecule type" value="Genomic_DNA"/>
</dbReference>
<gene>
    <name evidence="10" type="ORF">UU58_C0001G0065</name>
</gene>
<organism evidence="10 11">
    <name type="scientific">Candidatus Nomurabacteria bacterium GW2011_GWA2_41_25</name>
    <dbReference type="NCBI Taxonomy" id="1618736"/>
    <lineage>
        <taxon>Bacteria</taxon>
        <taxon>Candidatus Nomuraibacteriota</taxon>
    </lineage>
</organism>
<dbReference type="Gene3D" id="1.20.120.1220">
    <property type="match status" value="1"/>
</dbReference>
<feature type="domain" description="Prepilin type IV endopeptidase peptidase" evidence="8">
    <location>
        <begin position="116"/>
        <end position="238"/>
    </location>
</feature>
<keyword evidence="6 7" id="KW-0472">Membrane</keyword>
<feature type="domain" description="Prepilin peptidase A24 N-terminal" evidence="9">
    <location>
        <begin position="12"/>
        <end position="93"/>
    </location>
</feature>
<evidence type="ECO:0000256" key="2">
    <source>
        <dbReference type="ARBA" id="ARBA00005801"/>
    </source>
</evidence>
<evidence type="ECO:0000313" key="11">
    <source>
        <dbReference type="Proteomes" id="UP000034236"/>
    </source>
</evidence>
<accession>A0A0G0VWL1</accession>
<dbReference type="Proteomes" id="UP000034236">
    <property type="component" value="Unassembled WGS sequence"/>
</dbReference>
<proteinExistence type="inferred from homology"/>
<feature type="transmembrane region" description="Helical" evidence="7">
    <location>
        <begin position="102"/>
        <end position="126"/>
    </location>
</feature>
<dbReference type="GO" id="GO:0005886">
    <property type="term" value="C:plasma membrane"/>
    <property type="evidence" value="ECO:0007669"/>
    <property type="project" value="UniProtKB-SubCell"/>
</dbReference>
<feature type="transmembrane region" description="Helical" evidence="7">
    <location>
        <begin position="177"/>
        <end position="197"/>
    </location>
</feature>
<comment type="subcellular location">
    <subcellularLocation>
        <location evidence="1">Cell membrane</location>
        <topology evidence="1">Multi-pass membrane protein</topology>
    </subcellularLocation>
</comment>
<dbReference type="InterPro" id="IPR050882">
    <property type="entry name" value="Prepilin_peptidase/N-MTase"/>
</dbReference>
<evidence type="ECO:0000259" key="8">
    <source>
        <dbReference type="Pfam" id="PF01478"/>
    </source>
</evidence>
<evidence type="ECO:0000313" key="10">
    <source>
        <dbReference type="EMBL" id="KKS05205.1"/>
    </source>
</evidence>
<name>A0A0G0VWL1_9BACT</name>
<evidence type="ECO:0000256" key="5">
    <source>
        <dbReference type="ARBA" id="ARBA00022989"/>
    </source>
</evidence>
<feature type="transmembrane region" description="Helical" evidence="7">
    <location>
        <begin position="6"/>
        <end position="27"/>
    </location>
</feature>
<comment type="caution">
    <text evidence="10">The sequence shown here is derived from an EMBL/GenBank/DDBJ whole genome shotgun (WGS) entry which is preliminary data.</text>
</comment>
<dbReference type="Pfam" id="PF01478">
    <property type="entry name" value="Peptidase_A24"/>
    <property type="match status" value="1"/>
</dbReference>
<dbReference type="PANTHER" id="PTHR30487">
    <property type="entry name" value="TYPE 4 PREPILIN-LIKE PROTEINS LEADER PEPTIDE-PROCESSING ENZYME"/>
    <property type="match status" value="1"/>
</dbReference>
<evidence type="ECO:0000256" key="1">
    <source>
        <dbReference type="ARBA" id="ARBA00004651"/>
    </source>
</evidence>
<evidence type="ECO:0000256" key="7">
    <source>
        <dbReference type="SAM" id="Phobius"/>
    </source>
</evidence>
<keyword evidence="5 7" id="KW-1133">Transmembrane helix</keyword>
<dbReference type="PATRIC" id="fig|1618736.3.peg.68"/>
<feature type="transmembrane region" description="Helical" evidence="7">
    <location>
        <begin position="73"/>
        <end position="96"/>
    </location>
</feature>
<protein>
    <submittedName>
        <fullName evidence="10">Type 4 prepilin-like protein leader peptide-processing enzyme PilD</fullName>
    </submittedName>
</protein>
<evidence type="ECO:0000256" key="3">
    <source>
        <dbReference type="ARBA" id="ARBA00022475"/>
    </source>
</evidence>
<dbReference type="GO" id="GO:0004190">
    <property type="term" value="F:aspartic-type endopeptidase activity"/>
    <property type="evidence" value="ECO:0007669"/>
    <property type="project" value="InterPro"/>
</dbReference>
<dbReference type="GO" id="GO:0006465">
    <property type="term" value="P:signal peptide processing"/>
    <property type="evidence" value="ECO:0007669"/>
    <property type="project" value="TreeGrafter"/>
</dbReference>
<keyword evidence="3" id="KW-1003">Cell membrane</keyword>
<reference evidence="10 11" key="1">
    <citation type="journal article" date="2015" name="Nature">
        <title>rRNA introns, odd ribosomes, and small enigmatic genomes across a large radiation of phyla.</title>
        <authorList>
            <person name="Brown C.T."/>
            <person name="Hug L.A."/>
            <person name="Thomas B.C."/>
            <person name="Sharon I."/>
            <person name="Castelle C.J."/>
            <person name="Singh A."/>
            <person name="Wilkins M.J."/>
            <person name="Williams K.H."/>
            <person name="Banfield J.F."/>
        </authorList>
    </citation>
    <scope>NUCLEOTIDE SEQUENCE [LARGE SCALE GENOMIC DNA]</scope>
</reference>
<dbReference type="Pfam" id="PF06750">
    <property type="entry name" value="A24_N_bact"/>
    <property type="match status" value="1"/>
</dbReference>
<evidence type="ECO:0000259" key="9">
    <source>
        <dbReference type="Pfam" id="PF06750"/>
    </source>
</evidence>
<keyword evidence="4 7" id="KW-0812">Transmembrane</keyword>
<comment type="similarity">
    <text evidence="2">Belongs to the peptidase A24 family.</text>
</comment>